<dbReference type="PATRIC" id="fig|1609559.3.peg.1363"/>
<accession>A0A127BA17</accession>
<dbReference type="OrthoDB" id="86051at2157"/>
<dbReference type="AlphaFoldDB" id="A0A127BA17"/>
<sequence length="417" mass="48683">MLLPYMRNGKLFLEKIGVGEINEEVVKEKYLEPIKALALDLIPVEDDTQALKLLKSYGFEVSVTSKSIIDAFLKRRKGVCSICGREGEVVENRAFIYPFERKIDSIVNERNRLAFCLEHAFKLYSAMAYLYVVPIGGKDKLKFFFEGEGRAFRRFSYLFREFWKDRSELKKGKVAVKLSLKPYHGNEAFFSVLYDFVDFLRGRRMLQEAYDIERNIRAYLVYGSGQFYGSTIVEGTRLVELTKFLATLAEKKVVKGFFDDLVIPRGKDRKKNTLEREEFFAKLLDGKFDFILLNQIFIERVKRKLKVPRYYLPWARAYFDAFGGDILNPEIFERINGLGYSLGKKVKGTNLEKYFWELFRARGFEEFMNKLVELQAKLEISMDVRPFYENEKNWKVLKAILLNGMLNAIHGGEDEGN</sequence>
<gene>
    <name evidence="1" type="ORF">TQ32_06495</name>
</gene>
<organism evidence="1 2">
    <name type="scientific">Pyrococcus kukulkanii</name>
    <dbReference type="NCBI Taxonomy" id="1609559"/>
    <lineage>
        <taxon>Archaea</taxon>
        <taxon>Methanobacteriati</taxon>
        <taxon>Methanobacteriota</taxon>
        <taxon>Thermococci</taxon>
        <taxon>Thermococcales</taxon>
        <taxon>Thermococcaceae</taxon>
        <taxon>Pyrococcus</taxon>
    </lineage>
</organism>
<proteinExistence type="predicted"/>
<reference evidence="2" key="1">
    <citation type="submission" date="2015-02" db="EMBL/GenBank/DDBJ databases">
        <title>Pyrococcus kukulkanii sp. nov., a novel hyperthermophilic archaeon isolated from a deep-sea hydrothermal vent at the Guaymas Basin.</title>
        <authorList>
            <person name="Oger P.M."/>
            <person name="Callac N."/>
            <person name="Jebbar M."/>
            <person name="Godfroy A."/>
        </authorList>
    </citation>
    <scope>NUCLEOTIDE SEQUENCE [LARGE SCALE GENOMIC DNA]</scope>
    <source>
        <strain evidence="2">NCB100</strain>
    </source>
</reference>
<dbReference type="RefSeq" id="WP_068322516.1">
    <property type="nucleotide sequence ID" value="NZ_CP010835.1"/>
</dbReference>
<dbReference type="Proteomes" id="UP000070587">
    <property type="component" value="Chromosome"/>
</dbReference>
<name>A0A127BA17_9EURY</name>
<dbReference type="EMBL" id="CP010835">
    <property type="protein sequence ID" value="AMM54164.1"/>
    <property type="molecule type" value="Genomic_DNA"/>
</dbReference>
<evidence type="ECO:0000313" key="2">
    <source>
        <dbReference type="Proteomes" id="UP000070587"/>
    </source>
</evidence>
<evidence type="ECO:0000313" key="1">
    <source>
        <dbReference type="EMBL" id="AMM54164.1"/>
    </source>
</evidence>
<dbReference type="KEGG" id="pyc:TQ32_06495"/>
<reference evidence="1 2" key="2">
    <citation type="journal article" date="2016" name="Int. J. Syst. Evol. Microbiol.">
        <title>Pyrococcus kukulkanii sp. nov., a hyperthermophilic, piezophilic archaeon isolated from a deep-sea hydrothermal vent.</title>
        <authorList>
            <person name="Callac N."/>
            <person name="Oger P."/>
            <person name="Lesongeur F."/>
            <person name="Rattray J.E."/>
            <person name="Vannier P."/>
            <person name="Michoud G."/>
            <person name="Beauverger M."/>
            <person name="Gayet N."/>
            <person name="Rouxel O."/>
            <person name="Jebbar M."/>
            <person name="Godfroy A."/>
        </authorList>
    </citation>
    <scope>NUCLEOTIDE SEQUENCE [LARGE SCALE GENOMIC DNA]</scope>
    <source>
        <strain evidence="1 2">NCB100</strain>
    </source>
</reference>
<dbReference type="GeneID" id="28491469"/>
<dbReference type="STRING" id="1609559.TQ32_06495"/>
<protein>
    <submittedName>
        <fullName evidence="1">Uncharacterized protein</fullName>
    </submittedName>
</protein>